<dbReference type="GO" id="GO:0140933">
    <property type="term" value="F:5'-(N(7)-methylguanosine 5'-triphospho)-[mRNA] hydrolase activity"/>
    <property type="evidence" value="ECO:0007669"/>
    <property type="project" value="UniProtKB-EC"/>
</dbReference>
<comment type="cofactor">
    <cofactor evidence="1">
        <name>Co(2+)</name>
        <dbReference type="ChEBI" id="CHEBI:48828"/>
    </cofactor>
</comment>
<dbReference type="SUPFAM" id="SSF55811">
    <property type="entry name" value="Nudix"/>
    <property type="match status" value="1"/>
</dbReference>
<evidence type="ECO:0000256" key="10">
    <source>
        <dbReference type="ARBA" id="ARBA00039871"/>
    </source>
</evidence>
<dbReference type="GO" id="GO:0009117">
    <property type="term" value="P:nucleotide metabolic process"/>
    <property type="evidence" value="ECO:0007669"/>
    <property type="project" value="UniProtKB-KW"/>
</dbReference>
<dbReference type="GO" id="GO:0030515">
    <property type="term" value="F:snoRNA binding"/>
    <property type="evidence" value="ECO:0007669"/>
    <property type="project" value="TreeGrafter"/>
</dbReference>
<dbReference type="InterPro" id="IPR000086">
    <property type="entry name" value="NUDIX_hydrolase_dom"/>
</dbReference>
<evidence type="ECO:0000256" key="9">
    <source>
        <dbReference type="ARBA" id="ARBA00038899"/>
    </source>
</evidence>
<comment type="catalytic activity">
    <reaction evidence="17">
        <text>dIDP + H2O = dIMP + phosphate + H(+)</text>
        <dbReference type="Rhea" id="RHEA:35211"/>
        <dbReference type="ChEBI" id="CHEBI:15377"/>
        <dbReference type="ChEBI" id="CHEBI:15378"/>
        <dbReference type="ChEBI" id="CHEBI:43474"/>
        <dbReference type="ChEBI" id="CHEBI:61194"/>
        <dbReference type="ChEBI" id="CHEBI:62286"/>
        <dbReference type="EC" id="3.6.1.64"/>
    </reaction>
    <physiologicalReaction direction="left-to-right" evidence="17">
        <dbReference type="Rhea" id="RHEA:35212"/>
    </physiologicalReaction>
</comment>
<dbReference type="EC" id="3.6.1.64" evidence="9"/>
<evidence type="ECO:0000256" key="11">
    <source>
        <dbReference type="ARBA" id="ARBA00041450"/>
    </source>
</evidence>
<comment type="catalytic activity">
    <reaction evidence="15">
        <text>a 5'-end (N(7)-methyl 5'-triphosphoguanosine)-ribonucleoside in mRNA + H2O = N(7)-methyl-GDP + a 5'-end phospho-ribonucleoside in mRNA + 2 H(+)</text>
        <dbReference type="Rhea" id="RHEA:67484"/>
        <dbReference type="Rhea" id="RHEA-COMP:15692"/>
        <dbReference type="Rhea" id="RHEA-COMP:17167"/>
        <dbReference type="ChEBI" id="CHEBI:15377"/>
        <dbReference type="ChEBI" id="CHEBI:15378"/>
        <dbReference type="ChEBI" id="CHEBI:63714"/>
        <dbReference type="ChEBI" id="CHEBI:138282"/>
        <dbReference type="ChEBI" id="CHEBI:156461"/>
        <dbReference type="EC" id="3.6.1.62"/>
    </reaction>
    <physiologicalReaction direction="left-to-right" evidence="15">
        <dbReference type="Rhea" id="RHEA:67485"/>
    </physiologicalReaction>
</comment>
<dbReference type="InterPro" id="IPR054754">
    <property type="entry name" value="NudT16"/>
</dbReference>
<evidence type="ECO:0000256" key="4">
    <source>
        <dbReference type="ARBA" id="ARBA00022801"/>
    </source>
</evidence>
<evidence type="ECO:0000256" key="15">
    <source>
        <dbReference type="ARBA" id="ARBA00047661"/>
    </source>
</evidence>
<evidence type="ECO:0000313" key="19">
    <source>
        <dbReference type="EMBL" id="CAH3114481.1"/>
    </source>
</evidence>
<keyword evidence="5" id="KW-0694">RNA-binding</keyword>
<proteinExistence type="inferred from homology"/>
<comment type="similarity">
    <text evidence="8">Belongs to the Nudix hydrolase family. NUDT16 subfamily.</text>
</comment>
<accession>A0AAU9WGV1</accession>
<feature type="domain" description="Nudix hydrolase" evidence="18">
    <location>
        <begin position="19"/>
        <end position="164"/>
    </location>
</feature>
<dbReference type="FunFam" id="3.90.79.10:FF:000101">
    <property type="entry name" value="U8 snoRNA-decapping enzyme"/>
    <property type="match status" value="1"/>
</dbReference>
<evidence type="ECO:0000256" key="17">
    <source>
        <dbReference type="ARBA" id="ARBA00048945"/>
    </source>
</evidence>
<evidence type="ECO:0000256" key="14">
    <source>
        <dbReference type="ARBA" id="ARBA00043162"/>
    </source>
</evidence>
<evidence type="ECO:0000256" key="6">
    <source>
        <dbReference type="ARBA" id="ARBA00023080"/>
    </source>
</evidence>
<protein>
    <recommendedName>
        <fullName evidence="10">U8 snoRNA-decapping enzyme</fullName>
        <ecNumber evidence="9">3.6.1.64</ecNumber>
    </recommendedName>
    <alternativeName>
        <fullName evidence="13">IDP phosphatase</fullName>
    </alternativeName>
    <alternativeName>
        <fullName evidence="11">Inosine diphosphate phosphatase</fullName>
    </alternativeName>
    <alternativeName>
        <fullName evidence="12">Nucleoside diphosphate-linked moiety X motif 16</fullName>
    </alternativeName>
    <alternativeName>
        <fullName evidence="14">m7GpppN-mRNA hydrolase</fullName>
    </alternativeName>
</protein>
<comment type="catalytic activity">
    <reaction evidence="16">
        <text>IDP + H2O = IMP + phosphate + H(+)</text>
        <dbReference type="Rhea" id="RHEA:35207"/>
        <dbReference type="ChEBI" id="CHEBI:15377"/>
        <dbReference type="ChEBI" id="CHEBI:15378"/>
        <dbReference type="ChEBI" id="CHEBI:43474"/>
        <dbReference type="ChEBI" id="CHEBI:58053"/>
        <dbReference type="ChEBI" id="CHEBI:58280"/>
        <dbReference type="EC" id="3.6.1.64"/>
    </reaction>
    <physiologicalReaction direction="left-to-right" evidence="16">
        <dbReference type="Rhea" id="RHEA:35208"/>
    </physiologicalReaction>
</comment>
<dbReference type="PROSITE" id="PS00893">
    <property type="entry name" value="NUDIX_BOX"/>
    <property type="match status" value="1"/>
</dbReference>
<dbReference type="InterPro" id="IPR020084">
    <property type="entry name" value="NUDIX_hydrolase_CS"/>
</dbReference>
<evidence type="ECO:0000256" key="8">
    <source>
        <dbReference type="ARBA" id="ARBA00038173"/>
    </source>
</evidence>
<evidence type="ECO:0000313" key="20">
    <source>
        <dbReference type="Proteomes" id="UP001159428"/>
    </source>
</evidence>
<evidence type="ECO:0000256" key="13">
    <source>
        <dbReference type="ARBA" id="ARBA00042015"/>
    </source>
</evidence>
<evidence type="ECO:0000256" key="5">
    <source>
        <dbReference type="ARBA" id="ARBA00022884"/>
    </source>
</evidence>
<evidence type="ECO:0000256" key="12">
    <source>
        <dbReference type="ARBA" id="ARBA00041656"/>
    </source>
</evidence>
<organism evidence="19 20">
    <name type="scientific">Pocillopora meandrina</name>
    <dbReference type="NCBI Taxonomy" id="46732"/>
    <lineage>
        <taxon>Eukaryota</taxon>
        <taxon>Metazoa</taxon>
        <taxon>Cnidaria</taxon>
        <taxon>Anthozoa</taxon>
        <taxon>Hexacorallia</taxon>
        <taxon>Scleractinia</taxon>
        <taxon>Astrocoeniina</taxon>
        <taxon>Pocilloporidae</taxon>
        <taxon>Pocillopora</taxon>
    </lineage>
</organism>
<evidence type="ECO:0000256" key="2">
    <source>
        <dbReference type="ARBA" id="ARBA00004604"/>
    </source>
</evidence>
<name>A0AAU9WGV1_9CNID</name>
<sequence length="211" mass="23862">MASCGMSVISRANSLALQGYKHCCHVMLHSPVEEKLFGFYPLKQAVLMQLRFDGRMGFPGGFVDDFEDLETAINREVVEELGETTNPVKITKENYVISHLYEEYVSELDITKKLCLHFFAKNVPLEQFLELETRKQGAPYLGYEVLGLVRCPVYILRDKRGGLPSFLRHDFVGNSRQQLLIGLEHEGILTPEEIKEVVQLSQSIPASAAKL</sequence>
<dbReference type="AlphaFoldDB" id="A0AAU9WGV1"/>
<dbReference type="Proteomes" id="UP001159428">
    <property type="component" value="Unassembled WGS sequence"/>
</dbReference>
<evidence type="ECO:0000259" key="18">
    <source>
        <dbReference type="PROSITE" id="PS51462"/>
    </source>
</evidence>
<dbReference type="GO" id="GO:0006402">
    <property type="term" value="P:mRNA catabolic process"/>
    <property type="evidence" value="ECO:0007669"/>
    <property type="project" value="TreeGrafter"/>
</dbReference>
<keyword evidence="6" id="KW-0546">Nucleotide metabolism</keyword>
<dbReference type="GO" id="GO:1990003">
    <property type="term" value="F:IDP phosphatase activity"/>
    <property type="evidence" value="ECO:0007669"/>
    <property type="project" value="UniProtKB-EC"/>
</dbReference>
<keyword evidence="7" id="KW-0539">Nucleus</keyword>
<evidence type="ECO:0000256" key="3">
    <source>
        <dbReference type="ARBA" id="ARBA00004642"/>
    </source>
</evidence>
<evidence type="ECO:0000256" key="1">
    <source>
        <dbReference type="ARBA" id="ARBA00001941"/>
    </source>
</evidence>
<comment type="caution">
    <text evidence="19">The sequence shown here is derived from an EMBL/GenBank/DDBJ whole genome shotgun (WGS) entry which is preliminary data.</text>
</comment>
<dbReference type="Gene3D" id="3.90.79.10">
    <property type="entry name" value="Nucleoside Triphosphate Pyrophosphohydrolase"/>
    <property type="match status" value="1"/>
</dbReference>
<dbReference type="Pfam" id="PF22327">
    <property type="entry name" value="Nudt16-like"/>
    <property type="match status" value="1"/>
</dbReference>
<dbReference type="PANTHER" id="PTHR31699">
    <property type="entry name" value="NUDIX T16 FAMILY MEMBER"/>
    <property type="match status" value="1"/>
</dbReference>
<dbReference type="GO" id="GO:0016077">
    <property type="term" value="P:sno(s)RNA catabolic process"/>
    <property type="evidence" value="ECO:0007669"/>
    <property type="project" value="TreeGrafter"/>
</dbReference>
<gene>
    <name evidence="19" type="ORF">PMEA_00005477</name>
</gene>
<dbReference type="CDD" id="cd18869">
    <property type="entry name" value="NUDIX_U8_SnoRNA_DE_Nudt16"/>
    <property type="match status" value="1"/>
</dbReference>
<dbReference type="EMBL" id="CALNXJ010000014">
    <property type="protein sequence ID" value="CAH3114481.1"/>
    <property type="molecule type" value="Genomic_DNA"/>
</dbReference>
<dbReference type="GO" id="GO:1990174">
    <property type="term" value="F:phosphodiesterase decapping endonuclease activity"/>
    <property type="evidence" value="ECO:0007669"/>
    <property type="project" value="TreeGrafter"/>
</dbReference>
<dbReference type="PANTHER" id="PTHR31699:SF1">
    <property type="entry name" value="U8 SNORNA-DECAPPING ENZYME"/>
    <property type="match status" value="1"/>
</dbReference>
<comment type="subcellular location">
    <subcellularLocation>
        <location evidence="2">Nucleus</location>
        <location evidence="2">Nucleolus</location>
    </subcellularLocation>
    <subcellularLocation>
        <location evidence="3">Nucleus</location>
        <location evidence="3">Nucleoplasm</location>
    </subcellularLocation>
</comment>
<evidence type="ECO:0000256" key="7">
    <source>
        <dbReference type="ARBA" id="ARBA00023242"/>
    </source>
</evidence>
<keyword evidence="20" id="KW-1185">Reference proteome</keyword>
<dbReference type="GO" id="GO:0005730">
    <property type="term" value="C:nucleolus"/>
    <property type="evidence" value="ECO:0007669"/>
    <property type="project" value="UniProtKB-SubCell"/>
</dbReference>
<dbReference type="InterPro" id="IPR015797">
    <property type="entry name" value="NUDIX_hydrolase-like_dom_sf"/>
</dbReference>
<evidence type="ECO:0000256" key="16">
    <source>
        <dbReference type="ARBA" id="ARBA00047875"/>
    </source>
</evidence>
<keyword evidence="4" id="KW-0378">Hydrolase</keyword>
<reference evidence="19 20" key="1">
    <citation type="submission" date="2022-05" db="EMBL/GenBank/DDBJ databases">
        <authorList>
            <consortium name="Genoscope - CEA"/>
            <person name="William W."/>
        </authorList>
    </citation>
    <scope>NUCLEOTIDE SEQUENCE [LARGE SCALE GENOMIC DNA]</scope>
</reference>
<dbReference type="GO" id="GO:0005654">
    <property type="term" value="C:nucleoplasm"/>
    <property type="evidence" value="ECO:0007669"/>
    <property type="project" value="UniProtKB-SubCell"/>
</dbReference>
<dbReference type="PROSITE" id="PS51462">
    <property type="entry name" value="NUDIX"/>
    <property type="match status" value="1"/>
</dbReference>